<dbReference type="OrthoDB" id="446723at2759"/>
<dbReference type="Pfam" id="PF12697">
    <property type="entry name" value="Abhydrolase_6"/>
    <property type="match status" value="1"/>
</dbReference>
<dbReference type="GO" id="GO:0005789">
    <property type="term" value="C:endoplasmic reticulum membrane"/>
    <property type="evidence" value="ECO:0007669"/>
    <property type="project" value="TreeGrafter"/>
</dbReference>
<dbReference type="GO" id="GO:0052651">
    <property type="term" value="P:monoacylglycerol catabolic process"/>
    <property type="evidence" value="ECO:0007669"/>
    <property type="project" value="TreeGrafter"/>
</dbReference>
<evidence type="ECO:0000313" key="4">
    <source>
        <dbReference type="Proteomes" id="UP000245946"/>
    </source>
</evidence>
<feature type="transmembrane region" description="Helical" evidence="1">
    <location>
        <begin position="12"/>
        <end position="32"/>
    </location>
</feature>
<dbReference type="PRINTS" id="PR00111">
    <property type="entry name" value="ABHYDROLASE"/>
</dbReference>
<dbReference type="Proteomes" id="UP000245946">
    <property type="component" value="Unassembled WGS sequence"/>
</dbReference>
<dbReference type="PANTHER" id="PTHR12277:SF194">
    <property type="entry name" value="FI04476P"/>
    <property type="match status" value="1"/>
</dbReference>
<reference evidence="3 4" key="1">
    <citation type="journal article" date="2018" name="Mol. Biol. Evol.">
        <title>Broad Genomic Sampling Reveals a Smut Pathogenic Ancestry of the Fungal Clade Ustilaginomycotina.</title>
        <authorList>
            <person name="Kijpornyongpan T."/>
            <person name="Mondo S.J."/>
            <person name="Barry K."/>
            <person name="Sandor L."/>
            <person name="Lee J."/>
            <person name="Lipzen A."/>
            <person name="Pangilinan J."/>
            <person name="LaButti K."/>
            <person name="Hainaut M."/>
            <person name="Henrissat B."/>
            <person name="Grigoriev I.V."/>
            <person name="Spatafora J.W."/>
            <person name="Aime M.C."/>
        </authorList>
    </citation>
    <scope>NUCLEOTIDE SEQUENCE [LARGE SCALE GENOMIC DNA]</scope>
    <source>
        <strain evidence="3 4">MCA 4186</strain>
    </source>
</reference>
<dbReference type="AlphaFoldDB" id="A0A316ZG63"/>
<evidence type="ECO:0000259" key="2">
    <source>
        <dbReference type="Pfam" id="PF12697"/>
    </source>
</evidence>
<feature type="domain" description="AB hydrolase-1" evidence="2">
    <location>
        <begin position="117"/>
        <end position="321"/>
    </location>
</feature>
<dbReference type="GO" id="GO:0004622">
    <property type="term" value="F:phosphatidylcholine lysophospholipase activity"/>
    <property type="evidence" value="ECO:0007669"/>
    <property type="project" value="TreeGrafter"/>
</dbReference>
<keyword evidence="3" id="KW-0378">Hydrolase</keyword>
<sequence length="423" mass="45183">MAGSSGSFLARAHYVPLVGGALYVAFVCALMTRSFQAHNLYLHKIQFPFNAKFSQPERYGLAPQKTRNLRFTTSDGVEIGAWHVLPDVYHRKVFPSFDAAPLSDDAYDEALRDYPTVIYLHGNAANRAAPFRIASYNQFTARTSANVIAIDYRGFGDSQGEPTEDGLALDAKAAWDWLMERKAAIGVPEAERTRNVLVVGQSLGTGVAVALTDILVKSGTPPEAMFLIAPYISIAHLITSYRIGGLVQIFAPLKLFPNHQNLIPKFLYSQFANFKVVPHLIRASGLSVEGAVTPAAAETTAARQGHPHIIISHADDDDVIPCAHGEALFDGALRAHLGLATAPTSRGTAPLDEKAWLKARNASVSITPAMSRDGAWAQVHSFSTGSGASVSLIRTPHGGHNGVGDGVVDIVGQLSGIAGPVCP</sequence>
<dbReference type="GO" id="GO:0047372">
    <property type="term" value="F:monoacylglycerol lipase activity"/>
    <property type="evidence" value="ECO:0007669"/>
    <property type="project" value="TreeGrafter"/>
</dbReference>
<dbReference type="STRING" id="58919.A0A316ZG63"/>
<dbReference type="GO" id="GO:0006660">
    <property type="term" value="P:phosphatidylserine catabolic process"/>
    <property type="evidence" value="ECO:0007669"/>
    <property type="project" value="TreeGrafter"/>
</dbReference>
<dbReference type="Gene3D" id="3.40.50.1820">
    <property type="entry name" value="alpha/beta hydrolase"/>
    <property type="match status" value="1"/>
</dbReference>
<dbReference type="PANTHER" id="PTHR12277">
    <property type="entry name" value="ALPHA/BETA HYDROLASE DOMAIN-CONTAINING PROTEIN"/>
    <property type="match status" value="1"/>
</dbReference>
<keyword evidence="1" id="KW-1133">Transmembrane helix</keyword>
<evidence type="ECO:0000256" key="1">
    <source>
        <dbReference type="SAM" id="Phobius"/>
    </source>
</evidence>
<proteinExistence type="predicted"/>
<gene>
    <name evidence="3" type="ORF">FA09DRAFT_336154</name>
</gene>
<dbReference type="InterPro" id="IPR029058">
    <property type="entry name" value="AB_hydrolase_fold"/>
</dbReference>
<organism evidence="3 4">
    <name type="scientific">Tilletiopsis washingtonensis</name>
    <dbReference type="NCBI Taxonomy" id="58919"/>
    <lineage>
        <taxon>Eukaryota</taxon>
        <taxon>Fungi</taxon>
        <taxon>Dikarya</taxon>
        <taxon>Basidiomycota</taxon>
        <taxon>Ustilaginomycotina</taxon>
        <taxon>Exobasidiomycetes</taxon>
        <taxon>Entylomatales</taxon>
        <taxon>Entylomatales incertae sedis</taxon>
        <taxon>Tilletiopsis</taxon>
    </lineage>
</organism>
<keyword evidence="4" id="KW-1185">Reference proteome</keyword>
<dbReference type="GeneID" id="37271391"/>
<dbReference type="EMBL" id="KZ819284">
    <property type="protein sequence ID" value="PWO00748.1"/>
    <property type="molecule type" value="Genomic_DNA"/>
</dbReference>
<dbReference type="RefSeq" id="XP_025601026.1">
    <property type="nucleotide sequence ID" value="XM_025743847.1"/>
</dbReference>
<protein>
    <submittedName>
        <fullName evidence="3">Alpha/beta-hydrolase</fullName>
    </submittedName>
</protein>
<evidence type="ECO:0000313" key="3">
    <source>
        <dbReference type="EMBL" id="PWO00748.1"/>
    </source>
</evidence>
<keyword evidence="1" id="KW-0472">Membrane</keyword>
<accession>A0A316ZG63</accession>
<dbReference type="InterPro" id="IPR000073">
    <property type="entry name" value="AB_hydrolase_1"/>
</dbReference>
<keyword evidence="1" id="KW-0812">Transmembrane</keyword>
<dbReference type="SUPFAM" id="SSF53474">
    <property type="entry name" value="alpha/beta-Hydrolases"/>
    <property type="match status" value="1"/>
</dbReference>
<name>A0A316ZG63_9BASI</name>